<dbReference type="HOGENOM" id="CLU_1148116_0_0_1"/>
<dbReference type="Pfam" id="PF03564">
    <property type="entry name" value="DUF1759"/>
    <property type="match status" value="1"/>
</dbReference>
<evidence type="ECO:0000313" key="2">
    <source>
        <dbReference type="Proteomes" id="UP000008281"/>
    </source>
</evidence>
<dbReference type="OrthoDB" id="5863871at2759"/>
<proteinExistence type="predicted"/>
<evidence type="ECO:0000313" key="1">
    <source>
        <dbReference type="EMBL" id="EFP08356.1"/>
    </source>
</evidence>
<dbReference type="EMBL" id="DS268473">
    <property type="protein sequence ID" value="EFP08356.1"/>
    <property type="molecule type" value="Genomic_DNA"/>
</dbReference>
<dbReference type="Proteomes" id="UP000008281">
    <property type="component" value="Unassembled WGS sequence"/>
</dbReference>
<organism evidence="2">
    <name type="scientific">Caenorhabditis remanei</name>
    <name type="common">Caenorhabditis vulgaris</name>
    <dbReference type="NCBI Taxonomy" id="31234"/>
    <lineage>
        <taxon>Eukaryota</taxon>
        <taxon>Metazoa</taxon>
        <taxon>Ecdysozoa</taxon>
        <taxon>Nematoda</taxon>
        <taxon>Chromadorea</taxon>
        <taxon>Rhabditida</taxon>
        <taxon>Rhabditina</taxon>
        <taxon>Rhabditomorpha</taxon>
        <taxon>Rhabditoidea</taxon>
        <taxon>Rhabditidae</taxon>
        <taxon>Peloderinae</taxon>
        <taxon>Caenorhabditis</taxon>
    </lineage>
</organism>
<dbReference type="InterPro" id="IPR005312">
    <property type="entry name" value="DUF1759"/>
</dbReference>
<sequence length="242" mass="28555">MSSLEEVREIKDRIVDLQKQINTNLHSSKHTTLHAVPSKDRADTNNETIEDYLGKYMVTLRSEEAKFKDQYKTYKEELYKGLSELYQAPIGTTFAEQAIKYAEEIEKGDTTVREGISEIEKRLQNRHETANEVADEENVQKYGEYRYKIREYEPAPQWRKEQQPIQVNHQKTKKHMLSSRDMEIPIFYGDIAEWPAFFMMFDPMVAKNEDFSDVMKHNILRQHLKGAAYDIVRPFKTDGTEY</sequence>
<protein>
    <submittedName>
        <fullName evidence="1">Uncharacterized protein</fullName>
    </submittedName>
</protein>
<accession>E3MSN3</accession>
<reference evidence="1" key="1">
    <citation type="submission" date="2007-07" db="EMBL/GenBank/DDBJ databases">
        <title>PCAP assembly of the Caenorhabditis remanei genome.</title>
        <authorList>
            <consortium name="The Caenorhabditis remanei Sequencing Consortium"/>
            <person name="Wilson R.K."/>
        </authorList>
    </citation>
    <scope>NUCLEOTIDE SEQUENCE [LARGE SCALE GENOMIC DNA]</scope>
    <source>
        <strain evidence="1">PB4641</strain>
    </source>
</reference>
<dbReference type="InParanoid" id="E3MSN3"/>
<name>E3MSN3_CAERE</name>
<gene>
    <name evidence="1" type="ORF">CRE_16169</name>
</gene>
<dbReference type="AlphaFoldDB" id="E3MSN3"/>
<keyword evidence="2" id="KW-1185">Reference proteome</keyword>